<dbReference type="SMART" id="SM00028">
    <property type="entry name" value="TPR"/>
    <property type="match status" value="7"/>
</dbReference>
<keyword evidence="1" id="KW-0677">Repeat</keyword>
<evidence type="ECO:0000313" key="5">
    <source>
        <dbReference type="EMBL" id="SCB40288.1"/>
    </source>
</evidence>
<feature type="repeat" description="TPR" evidence="3">
    <location>
        <begin position="269"/>
        <end position="302"/>
    </location>
</feature>
<feature type="repeat" description="TPR" evidence="3">
    <location>
        <begin position="128"/>
        <end position="161"/>
    </location>
</feature>
<evidence type="ECO:0000313" key="6">
    <source>
        <dbReference type="Proteomes" id="UP000183174"/>
    </source>
</evidence>
<dbReference type="PANTHER" id="PTHR44858">
    <property type="entry name" value="TETRATRICOPEPTIDE REPEAT PROTEIN 6"/>
    <property type="match status" value="1"/>
</dbReference>
<dbReference type="SUPFAM" id="SSF48452">
    <property type="entry name" value="TPR-like"/>
    <property type="match status" value="1"/>
</dbReference>
<sequence>MTPRRWIIVIAAFILMMVISAGILRTALHFWHQWQLASLVNGPPPSDEVLTTDDSLTALNKRASQAERSHEYQRAVDLYTQGLEESSYGADARRALLRQRAFAYENLKQYDRAEADYNASLQIEPLDPSFYAKRGFYLIRRGRYDDALADFRQGGELVPSDGTFPFGEGEVYAKLGQHEKSVERYSEAIRWTPQAGRYYRERGSAYNRLGKFKEAKTDYDKALALARGYIQREAADSNLGRGYASLRLGHYQDAIADFDAVLRVMPRSSAALAWRGTAYQSLGKSNEAVADFKAALAIDPKNANAMDGLKSFGVPAP</sequence>
<dbReference type="InterPro" id="IPR050498">
    <property type="entry name" value="Ycf3"/>
</dbReference>
<keyword evidence="2 3" id="KW-0802">TPR repeat</keyword>
<feature type="repeat" description="TPR" evidence="3">
    <location>
        <begin position="162"/>
        <end position="195"/>
    </location>
</feature>
<evidence type="ECO:0000256" key="4">
    <source>
        <dbReference type="SAM" id="Phobius"/>
    </source>
</evidence>
<protein>
    <submittedName>
        <fullName evidence="5">TPR repeat-containing protein</fullName>
    </submittedName>
</protein>
<dbReference type="AlphaFoldDB" id="A0A1C3WJZ8"/>
<evidence type="ECO:0000256" key="3">
    <source>
        <dbReference type="PROSITE-ProRule" id="PRU00339"/>
    </source>
</evidence>
<name>A0A1C3WJZ8_9BRAD</name>
<dbReference type="RefSeq" id="WP_036026848.1">
    <property type="nucleotide sequence ID" value="NZ_FMAE01000006.1"/>
</dbReference>
<dbReference type="EMBL" id="FMAE01000006">
    <property type="protein sequence ID" value="SCB40288.1"/>
    <property type="molecule type" value="Genomic_DNA"/>
</dbReference>
<evidence type="ECO:0000256" key="2">
    <source>
        <dbReference type="ARBA" id="ARBA00022803"/>
    </source>
</evidence>
<feature type="repeat" description="TPR" evidence="3">
    <location>
        <begin position="235"/>
        <end position="268"/>
    </location>
</feature>
<gene>
    <name evidence="5" type="ORF">GA0061099_1006310</name>
</gene>
<dbReference type="Pfam" id="PF13432">
    <property type="entry name" value="TPR_16"/>
    <property type="match status" value="1"/>
</dbReference>
<dbReference type="PANTHER" id="PTHR44858:SF1">
    <property type="entry name" value="UDP-N-ACETYLGLUCOSAMINE--PEPTIDE N-ACETYLGLUCOSAMINYLTRANSFERASE SPINDLY-RELATED"/>
    <property type="match status" value="1"/>
</dbReference>
<dbReference type="Proteomes" id="UP000183174">
    <property type="component" value="Unassembled WGS sequence"/>
</dbReference>
<feature type="transmembrane region" description="Helical" evidence="4">
    <location>
        <begin position="6"/>
        <end position="28"/>
    </location>
</feature>
<dbReference type="PROSITE" id="PS50005">
    <property type="entry name" value="TPR"/>
    <property type="match status" value="5"/>
</dbReference>
<evidence type="ECO:0000256" key="1">
    <source>
        <dbReference type="ARBA" id="ARBA00022737"/>
    </source>
</evidence>
<keyword evidence="4" id="KW-1133">Transmembrane helix</keyword>
<proteinExistence type="predicted"/>
<dbReference type="Gene3D" id="1.25.40.10">
    <property type="entry name" value="Tetratricopeptide repeat domain"/>
    <property type="match status" value="3"/>
</dbReference>
<dbReference type="InterPro" id="IPR011990">
    <property type="entry name" value="TPR-like_helical_dom_sf"/>
</dbReference>
<accession>A0A1C3WJZ8</accession>
<organism evidence="5 6">
    <name type="scientific">Bradyrhizobium yuanmingense</name>
    <dbReference type="NCBI Taxonomy" id="108015"/>
    <lineage>
        <taxon>Bacteria</taxon>
        <taxon>Pseudomonadati</taxon>
        <taxon>Pseudomonadota</taxon>
        <taxon>Alphaproteobacteria</taxon>
        <taxon>Hyphomicrobiales</taxon>
        <taxon>Nitrobacteraceae</taxon>
        <taxon>Bradyrhizobium</taxon>
    </lineage>
</organism>
<dbReference type="InterPro" id="IPR019734">
    <property type="entry name" value="TPR_rpt"/>
</dbReference>
<feature type="repeat" description="TPR" evidence="3">
    <location>
        <begin position="196"/>
        <end position="229"/>
    </location>
</feature>
<keyword evidence="4" id="KW-0812">Transmembrane</keyword>
<dbReference type="Pfam" id="PF13181">
    <property type="entry name" value="TPR_8"/>
    <property type="match status" value="1"/>
</dbReference>
<dbReference type="Pfam" id="PF13414">
    <property type="entry name" value="TPR_11"/>
    <property type="match status" value="1"/>
</dbReference>
<reference evidence="5 6" key="1">
    <citation type="submission" date="2016-08" db="EMBL/GenBank/DDBJ databases">
        <authorList>
            <person name="Seilhamer J.J."/>
        </authorList>
    </citation>
    <scope>NUCLEOTIDE SEQUENCE [LARGE SCALE GENOMIC DNA]</scope>
    <source>
        <strain evidence="5 6">CCBAU 10071</strain>
    </source>
</reference>
<keyword evidence="4" id="KW-0472">Membrane</keyword>